<evidence type="ECO:0000313" key="1">
    <source>
        <dbReference type="EMBL" id="PSK90679.1"/>
    </source>
</evidence>
<organism evidence="1 2">
    <name type="scientific">Taibaiella chishuiensis</name>
    <dbReference type="NCBI Taxonomy" id="1434707"/>
    <lineage>
        <taxon>Bacteria</taxon>
        <taxon>Pseudomonadati</taxon>
        <taxon>Bacteroidota</taxon>
        <taxon>Chitinophagia</taxon>
        <taxon>Chitinophagales</taxon>
        <taxon>Chitinophagaceae</taxon>
        <taxon>Taibaiella</taxon>
    </lineage>
</organism>
<keyword evidence="2" id="KW-1185">Reference proteome</keyword>
<dbReference type="EMBL" id="PYGD01000007">
    <property type="protein sequence ID" value="PSK90679.1"/>
    <property type="molecule type" value="Genomic_DNA"/>
</dbReference>
<dbReference type="AlphaFoldDB" id="A0A2P8D0D3"/>
<reference evidence="1 2" key="1">
    <citation type="submission" date="2018-03" db="EMBL/GenBank/DDBJ databases">
        <title>Genomic Encyclopedia of Type Strains, Phase III (KMG-III): the genomes of soil and plant-associated and newly described type strains.</title>
        <authorList>
            <person name="Whitman W."/>
        </authorList>
    </citation>
    <scope>NUCLEOTIDE SEQUENCE [LARGE SCALE GENOMIC DNA]</scope>
    <source>
        <strain evidence="1 2">CGMCC 1.12700</strain>
    </source>
</reference>
<sequence>MDDNQKKILSDSLKVISKLQLLAAFFEEEVIFKIYIRTQVIHKMFEHNPELDIHKLELFHLQFTESVLDLLRKIKKTNEKNVSLVFDEIELNKELIIKINDAMRTEQSFEFAQQKQTAKINLSLNKLYQNLSDLSTDFPFGKNISQFSARYAGDFFYEVGIDFFYELIAFDPDAVYKNGYGIIGKKLMGLQCRHNFSNLFYCGLKAGSMTAEVYRMAEEAVYFIFYPARNLFLECDEEKISGIDLSQAYSKRARTVQDLSEKNLQLEQQAPKMKTHIPGDILKLLAEYHEKVDGMDFMDFMNDFDVQANILKAMLNTDAL</sequence>
<comment type="caution">
    <text evidence="1">The sequence shown here is derived from an EMBL/GenBank/DDBJ whole genome shotgun (WGS) entry which is preliminary data.</text>
</comment>
<name>A0A2P8D0D3_9BACT</name>
<dbReference type="OrthoDB" id="995060at2"/>
<gene>
    <name evidence="1" type="ORF">B0I18_10789</name>
</gene>
<dbReference type="RefSeq" id="WP_106523959.1">
    <property type="nucleotide sequence ID" value="NZ_PYGD01000007.1"/>
</dbReference>
<proteinExistence type="predicted"/>
<protein>
    <submittedName>
        <fullName evidence="1">Uncharacterized protein</fullName>
    </submittedName>
</protein>
<accession>A0A2P8D0D3</accession>
<dbReference type="Proteomes" id="UP000240572">
    <property type="component" value="Unassembled WGS sequence"/>
</dbReference>
<evidence type="ECO:0000313" key="2">
    <source>
        <dbReference type="Proteomes" id="UP000240572"/>
    </source>
</evidence>